<gene>
    <name evidence="3" type="ORF">PXEA_LOCUS2037</name>
</gene>
<proteinExistence type="predicted"/>
<dbReference type="AlphaFoldDB" id="A0A3S4ZW55"/>
<organism evidence="3 4">
    <name type="scientific">Protopolystoma xenopodis</name>
    <dbReference type="NCBI Taxonomy" id="117903"/>
    <lineage>
        <taxon>Eukaryota</taxon>
        <taxon>Metazoa</taxon>
        <taxon>Spiralia</taxon>
        <taxon>Lophotrochozoa</taxon>
        <taxon>Platyhelminthes</taxon>
        <taxon>Monogenea</taxon>
        <taxon>Polyopisthocotylea</taxon>
        <taxon>Polystomatidea</taxon>
        <taxon>Polystomatidae</taxon>
        <taxon>Protopolystoma</taxon>
    </lineage>
</organism>
<keyword evidence="2" id="KW-1133">Transmembrane helix</keyword>
<dbReference type="EMBL" id="CAAALY010004335">
    <property type="protein sequence ID" value="VEL08597.1"/>
    <property type="molecule type" value="Genomic_DNA"/>
</dbReference>
<feature type="region of interest" description="Disordered" evidence="1">
    <location>
        <begin position="32"/>
        <end position="65"/>
    </location>
</feature>
<evidence type="ECO:0000256" key="1">
    <source>
        <dbReference type="SAM" id="MobiDB-lite"/>
    </source>
</evidence>
<evidence type="ECO:0000313" key="4">
    <source>
        <dbReference type="Proteomes" id="UP000784294"/>
    </source>
</evidence>
<reference evidence="3" key="1">
    <citation type="submission" date="2018-11" db="EMBL/GenBank/DDBJ databases">
        <authorList>
            <consortium name="Pathogen Informatics"/>
        </authorList>
    </citation>
    <scope>NUCLEOTIDE SEQUENCE</scope>
</reference>
<accession>A0A3S4ZW55</accession>
<keyword evidence="2" id="KW-0812">Transmembrane</keyword>
<name>A0A3S4ZW55_9PLAT</name>
<evidence type="ECO:0000256" key="2">
    <source>
        <dbReference type="SAM" id="Phobius"/>
    </source>
</evidence>
<evidence type="ECO:0000313" key="3">
    <source>
        <dbReference type="EMBL" id="VEL08597.1"/>
    </source>
</evidence>
<comment type="caution">
    <text evidence="3">The sequence shown here is derived from an EMBL/GenBank/DDBJ whole genome shotgun (WGS) entry which is preliminary data.</text>
</comment>
<feature type="transmembrane region" description="Helical" evidence="2">
    <location>
        <begin position="6"/>
        <end position="24"/>
    </location>
</feature>
<sequence length="183" mass="19530">MSCQISQFYSITLPATYFLLYAVFRPISSRGGHRSTGAHQMTASPSHVSLTSRTTPRIPEAAGPDVSLSLASSSASGTLTASAWGQGESSLAGATMATPEADLHARMEQYVSRLAEMEQQVQSQLPSRSQQLHQPLDLANTVGPLIPRPISTLSSRNDAGFAYSGLKSGTMESQVRPLVHCRP</sequence>
<dbReference type="Proteomes" id="UP000784294">
    <property type="component" value="Unassembled WGS sequence"/>
</dbReference>
<keyword evidence="4" id="KW-1185">Reference proteome</keyword>
<keyword evidence="2" id="KW-0472">Membrane</keyword>
<protein>
    <submittedName>
        <fullName evidence="3">Uncharacterized protein</fullName>
    </submittedName>
</protein>
<feature type="compositionally biased region" description="Polar residues" evidence="1">
    <location>
        <begin position="37"/>
        <end position="55"/>
    </location>
</feature>